<organism evidence="2 3">
    <name type="scientific">Podospora fimiseda</name>
    <dbReference type="NCBI Taxonomy" id="252190"/>
    <lineage>
        <taxon>Eukaryota</taxon>
        <taxon>Fungi</taxon>
        <taxon>Dikarya</taxon>
        <taxon>Ascomycota</taxon>
        <taxon>Pezizomycotina</taxon>
        <taxon>Sordariomycetes</taxon>
        <taxon>Sordariomycetidae</taxon>
        <taxon>Sordariales</taxon>
        <taxon>Podosporaceae</taxon>
        <taxon>Podospora</taxon>
    </lineage>
</organism>
<reference evidence="2" key="1">
    <citation type="journal article" date="2023" name="Mol. Phylogenet. Evol.">
        <title>Genome-scale phylogeny and comparative genomics of the fungal order Sordariales.</title>
        <authorList>
            <person name="Hensen N."/>
            <person name="Bonometti L."/>
            <person name="Westerberg I."/>
            <person name="Brannstrom I.O."/>
            <person name="Guillou S."/>
            <person name="Cros-Aarteil S."/>
            <person name="Calhoun S."/>
            <person name="Haridas S."/>
            <person name="Kuo A."/>
            <person name="Mondo S."/>
            <person name="Pangilinan J."/>
            <person name="Riley R."/>
            <person name="LaButti K."/>
            <person name="Andreopoulos B."/>
            <person name="Lipzen A."/>
            <person name="Chen C."/>
            <person name="Yan M."/>
            <person name="Daum C."/>
            <person name="Ng V."/>
            <person name="Clum A."/>
            <person name="Steindorff A."/>
            <person name="Ohm R.A."/>
            <person name="Martin F."/>
            <person name="Silar P."/>
            <person name="Natvig D.O."/>
            <person name="Lalanne C."/>
            <person name="Gautier V."/>
            <person name="Ament-Velasquez S.L."/>
            <person name="Kruys A."/>
            <person name="Hutchinson M.I."/>
            <person name="Powell A.J."/>
            <person name="Barry K."/>
            <person name="Miller A.N."/>
            <person name="Grigoriev I.V."/>
            <person name="Debuchy R."/>
            <person name="Gladieux P."/>
            <person name="Hiltunen Thoren M."/>
            <person name="Johannesson H."/>
        </authorList>
    </citation>
    <scope>NUCLEOTIDE SEQUENCE</scope>
    <source>
        <strain evidence="2">CBS 990.96</strain>
    </source>
</reference>
<feature type="domain" description="F-box" evidence="1">
    <location>
        <begin position="34"/>
        <end position="81"/>
    </location>
</feature>
<keyword evidence="3" id="KW-1185">Reference proteome</keyword>
<reference evidence="2" key="2">
    <citation type="submission" date="2023-05" db="EMBL/GenBank/DDBJ databases">
        <authorList>
            <consortium name="Lawrence Berkeley National Laboratory"/>
            <person name="Steindorff A."/>
            <person name="Hensen N."/>
            <person name="Bonometti L."/>
            <person name="Westerberg I."/>
            <person name="Brannstrom I.O."/>
            <person name="Guillou S."/>
            <person name="Cros-Aarteil S."/>
            <person name="Calhoun S."/>
            <person name="Haridas S."/>
            <person name="Kuo A."/>
            <person name="Mondo S."/>
            <person name="Pangilinan J."/>
            <person name="Riley R."/>
            <person name="Labutti K."/>
            <person name="Andreopoulos B."/>
            <person name="Lipzen A."/>
            <person name="Chen C."/>
            <person name="Yanf M."/>
            <person name="Daum C."/>
            <person name="Ng V."/>
            <person name="Clum A."/>
            <person name="Ohm R."/>
            <person name="Martin F."/>
            <person name="Silar P."/>
            <person name="Natvig D."/>
            <person name="Lalanne C."/>
            <person name="Gautier V."/>
            <person name="Ament-Velasquez S.L."/>
            <person name="Kruys A."/>
            <person name="Hutchinson M.I."/>
            <person name="Powell A.J."/>
            <person name="Barry K."/>
            <person name="Miller A.N."/>
            <person name="Grigoriev I.V."/>
            <person name="Debuchy R."/>
            <person name="Gladieux P."/>
            <person name="Thoren M.H."/>
            <person name="Johannesson H."/>
        </authorList>
    </citation>
    <scope>NUCLEOTIDE SEQUENCE</scope>
    <source>
        <strain evidence="2">CBS 990.96</strain>
    </source>
</reference>
<name>A0AAN7BFS7_9PEZI</name>
<dbReference type="EMBL" id="MU865461">
    <property type="protein sequence ID" value="KAK4222638.1"/>
    <property type="molecule type" value="Genomic_DNA"/>
</dbReference>
<evidence type="ECO:0000313" key="3">
    <source>
        <dbReference type="Proteomes" id="UP001301958"/>
    </source>
</evidence>
<sequence>MATRYLQTRLGRSESDQLTIISPATTESAVATCPAGIYSLPDELLLQILEYCQSHDTTLRPVLLTCREFNRVGTPLIYKTVLVGARMFCRRDAFVDTAADKLVNLEKLKVNELHLFTWVDETKVYLPPEIQTWCNGARGTFPDPYLEGGITLADLCGILNKAKNLREVYLHRVARTPPGKRLNEIVTLKLFLPSHVPYFLGFIAGLEKLTLILAKEWFQYSHTSLRDMLPALRLHKSSLRFLTLHLVDLGV</sequence>
<dbReference type="PROSITE" id="PS50181">
    <property type="entry name" value="FBOX"/>
    <property type="match status" value="1"/>
</dbReference>
<accession>A0AAN7BFS7</accession>
<evidence type="ECO:0000259" key="1">
    <source>
        <dbReference type="PROSITE" id="PS50181"/>
    </source>
</evidence>
<dbReference type="AlphaFoldDB" id="A0AAN7BFS7"/>
<evidence type="ECO:0000313" key="2">
    <source>
        <dbReference type="EMBL" id="KAK4222638.1"/>
    </source>
</evidence>
<comment type="caution">
    <text evidence="2">The sequence shown here is derived from an EMBL/GenBank/DDBJ whole genome shotgun (WGS) entry which is preliminary data.</text>
</comment>
<gene>
    <name evidence="2" type="ORF">QBC38DRAFT_448093</name>
</gene>
<dbReference type="InterPro" id="IPR001810">
    <property type="entry name" value="F-box_dom"/>
</dbReference>
<dbReference type="SUPFAM" id="SSF81383">
    <property type="entry name" value="F-box domain"/>
    <property type="match status" value="1"/>
</dbReference>
<dbReference type="Proteomes" id="UP001301958">
    <property type="component" value="Unassembled WGS sequence"/>
</dbReference>
<proteinExistence type="predicted"/>
<protein>
    <recommendedName>
        <fullName evidence="1">F-box domain-containing protein</fullName>
    </recommendedName>
</protein>
<dbReference type="Pfam" id="PF12937">
    <property type="entry name" value="F-box-like"/>
    <property type="match status" value="1"/>
</dbReference>
<dbReference type="InterPro" id="IPR036047">
    <property type="entry name" value="F-box-like_dom_sf"/>
</dbReference>